<feature type="domain" description="Peptidase S49" evidence="3">
    <location>
        <begin position="18"/>
        <end position="91"/>
    </location>
</feature>
<dbReference type="GO" id="GO:0008233">
    <property type="term" value="F:peptidase activity"/>
    <property type="evidence" value="ECO:0007669"/>
    <property type="project" value="InterPro"/>
</dbReference>
<dbReference type="InterPro" id="IPR002142">
    <property type="entry name" value="Peptidase_S49"/>
</dbReference>
<dbReference type="PANTHER" id="PTHR42987:SF4">
    <property type="entry name" value="PROTEASE SOHB-RELATED"/>
    <property type="match status" value="1"/>
</dbReference>
<comment type="similarity">
    <text evidence="1">Belongs to the peptidase S49 family.</text>
</comment>
<name>A0A0F8XSZ3_9ZZZZ</name>
<dbReference type="PANTHER" id="PTHR42987">
    <property type="entry name" value="PEPTIDASE S49"/>
    <property type="match status" value="1"/>
</dbReference>
<comment type="caution">
    <text evidence="4">The sequence shown here is derived from an EMBL/GenBank/DDBJ whole genome shotgun (WGS) entry which is preliminary data.</text>
</comment>
<gene>
    <name evidence="4" type="ORF">LCGC14_2907600</name>
</gene>
<evidence type="ECO:0000256" key="2">
    <source>
        <dbReference type="SAM" id="MobiDB-lite"/>
    </source>
</evidence>
<dbReference type="SUPFAM" id="SSF52096">
    <property type="entry name" value="ClpP/crotonase"/>
    <property type="match status" value="1"/>
</dbReference>
<dbReference type="Gene3D" id="3.90.226.10">
    <property type="entry name" value="2-enoyl-CoA Hydratase, Chain A, domain 1"/>
    <property type="match status" value="1"/>
</dbReference>
<organism evidence="4">
    <name type="scientific">marine sediment metagenome</name>
    <dbReference type="NCBI Taxonomy" id="412755"/>
    <lineage>
        <taxon>unclassified sequences</taxon>
        <taxon>metagenomes</taxon>
        <taxon>ecological metagenomes</taxon>
    </lineage>
</organism>
<feature type="non-terminal residue" evidence="4">
    <location>
        <position position="1"/>
    </location>
</feature>
<reference evidence="4" key="1">
    <citation type="journal article" date="2015" name="Nature">
        <title>Complex archaea that bridge the gap between prokaryotes and eukaryotes.</title>
        <authorList>
            <person name="Spang A."/>
            <person name="Saw J.H."/>
            <person name="Jorgensen S.L."/>
            <person name="Zaremba-Niedzwiedzka K."/>
            <person name="Martijn J."/>
            <person name="Lind A.E."/>
            <person name="van Eijk R."/>
            <person name="Schleper C."/>
            <person name="Guy L."/>
            <person name="Ettema T.J."/>
        </authorList>
    </citation>
    <scope>NUCLEOTIDE SEQUENCE</scope>
</reference>
<dbReference type="GO" id="GO:0006508">
    <property type="term" value="P:proteolysis"/>
    <property type="evidence" value="ECO:0007669"/>
    <property type="project" value="InterPro"/>
</dbReference>
<evidence type="ECO:0000259" key="3">
    <source>
        <dbReference type="Pfam" id="PF01343"/>
    </source>
</evidence>
<dbReference type="Pfam" id="PF01343">
    <property type="entry name" value="Peptidase_S49"/>
    <property type="match status" value="1"/>
</dbReference>
<evidence type="ECO:0000313" key="4">
    <source>
        <dbReference type="EMBL" id="KKK72068.1"/>
    </source>
</evidence>
<proteinExistence type="inferred from homology"/>
<dbReference type="EMBL" id="LAZR01057438">
    <property type="protein sequence ID" value="KKK72068.1"/>
    <property type="molecule type" value="Genomic_DNA"/>
</dbReference>
<accession>A0A0F8XSZ3</accession>
<evidence type="ECO:0000256" key="1">
    <source>
        <dbReference type="ARBA" id="ARBA00008683"/>
    </source>
</evidence>
<dbReference type="InterPro" id="IPR029045">
    <property type="entry name" value="ClpP/crotonase-like_dom_sf"/>
</dbReference>
<sequence length="152" mass="16006">LGNIMPVAPWRTRAYIQSFAPLSEEDQAIIQARLDYLYTGFVASVAANRGISVDDQETWAEGRIFTGTQAIEAGLVDGVSTFDSLVESIASGELASTGAVRAEAEAKKKKEAAAKEAVERAGNAGALEEGAKQGRAGLGKHTRKLLEGLDPS</sequence>
<dbReference type="AlphaFoldDB" id="A0A0F8XSZ3"/>
<protein>
    <recommendedName>
        <fullName evidence="3">Peptidase S49 domain-containing protein</fullName>
    </recommendedName>
</protein>
<feature type="region of interest" description="Disordered" evidence="2">
    <location>
        <begin position="119"/>
        <end position="152"/>
    </location>
</feature>